<dbReference type="Proteomes" id="UP000389128">
    <property type="component" value="Unassembled WGS sequence"/>
</dbReference>
<keyword evidence="2" id="KW-1185">Reference proteome</keyword>
<organism evidence="1 2">
    <name type="scientific">Zoogloea oleivorans</name>
    <dbReference type="NCBI Taxonomy" id="1552750"/>
    <lineage>
        <taxon>Bacteria</taxon>
        <taxon>Pseudomonadati</taxon>
        <taxon>Pseudomonadota</taxon>
        <taxon>Betaproteobacteria</taxon>
        <taxon>Rhodocyclales</taxon>
        <taxon>Zoogloeaceae</taxon>
        <taxon>Zoogloea</taxon>
    </lineage>
</organism>
<dbReference type="RefSeq" id="WP_148577863.1">
    <property type="nucleotide sequence ID" value="NZ_SDKK01000003.1"/>
</dbReference>
<dbReference type="AlphaFoldDB" id="A0A6C2D4C2"/>
<proteinExistence type="predicted"/>
<protein>
    <submittedName>
        <fullName evidence="1">Uncharacterized protein</fullName>
    </submittedName>
</protein>
<gene>
    <name evidence="1" type="ORF">ETQ85_04545</name>
</gene>
<sequence length="159" mass="16757">MTTITTTAISPMTAAEALDTLKGLATDGMMSAAIINYSREELEALTSNMLAAVESLAKSAQAAIGAGHLAQPTSTAFDAETEPLRIGDHVSDLDESETGIVIAVNAEGDPAVAWNNWYGDTMIRASVRLEAWSRLPLKEKNRAKATASLVRRGILKAAA</sequence>
<accession>A0A6C2D4C2</accession>
<reference evidence="1 2" key="1">
    <citation type="submission" date="2019-01" db="EMBL/GenBank/DDBJ databases">
        <title>Zoogloea oleivorans genome sequencing and assembly.</title>
        <authorList>
            <person name="Tancsics A."/>
            <person name="Farkas M."/>
            <person name="Kriszt B."/>
            <person name="Maroti G."/>
            <person name="Horvath B."/>
        </authorList>
    </citation>
    <scope>NUCLEOTIDE SEQUENCE [LARGE SCALE GENOMIC DNA]</scope>
    <source>
        <strain evidence="1 2">Buc</strain>
    </source>
</reference>
<dbReference type="EMBL" id="SDKK01000003">
    <property type="protein sequence ID" value="TYC61328.1"/>
    <property type="molecule type" value="Genomic_DNA"/>
</dbReference>
<comment type="caution">
    <text evidence="1">The sequence shown here is derived from an EMBL/GenBank/DDBJ whole genome shotgun (WGS) entry which is preliminary data.</text>
</comment>
<evidence type="ECO:0000313" key="2">
    <source>
        <dbReference type="Proteomes" id="UP000389128"/>
    </source>
</evidence>
<name>A0A6C2D4C2_9RHOO</name>
<evidence type="ECO:0000313" key="1">
    <source>
        <dbReference type="EMBL" id="TYC61328.1"/>
    </source>
</evidence>